<name>E1Z9K9_CHLVA</name>
<feature type="compositionally biased region" description="Low complexity" evidence="2">
    <location>
        <begin position="213"/>
        <end position="224"/>
    </location>
</feature>
<dbReference type="KEGG" id="cvr:CHLNCDRAFT_143154"/>
<accession>E1Z9K9</accession>
<reference evidence="3 4" key="1">
    <citation type="journal article" date="2010" name="Plant Cell">
        <title>The Chlorella variabilis NC64A genome reveals adaptation to photosymbiosis, coevolution with viruses, and cryptic sex.</title>
        <authorList>
            <person name="Blanc G."/>
            <person name="Duncan G."/>
            <person name="Agarkova I."/>
            <person name="Borodovsky M."/>
            <person name="Gurnon J."/>
            <person name="Kuo A."/>
            <person name="Lindquist E."/>
            <person name="Lucas S."/>
            <person name="Pangilinan J."/>
            <person name="Polle J."/>
            <person name="Salamov A."/>
            <person name="Terry A."/>
            <person name="Yamada T."/>
            <person name="Dunigan D.D."/>
            <person name="Grigoriev I.V."/>
            <person name="Claverie J.M."/>
            <person name="Van Etten J.L."/>
        </authorList>
    </citation>
    <scope>NUCLEOTIDE SEQUENCE [LARGE SCALE GENOMIC DNA]</scope>
    <source>
        <strain evidence="3 4">NC64A</strain>
    </source>
</reference>
<evidence type="ECO:0000256" key="2">
    <source>
        <dbReference type="SAM" id="MobiDB-lite"/>
    </source>
</evidence>
<organism evidence="4">
    <name type="scientific">Chlorella variabilis</name>
    <name type="common">Green alga</name>
    <dbReference type="NCBI Taxonomy" id="554065"/>
    <lineage>
        <taxon>Eukaryota</taxon>
        <taxon>Viridiplantae</taxon>
        <taxon>Chlorophyta</taxon>
        <taxon>core chlorophytes</taxon>
        <taxon>Trebouxiophyceae</taxon>
        <taxon>Chlorellales</taxon>
        <taxon>Chlorellaceae</taxon>
        <taxon>Chlorella clade</taxon>
        <taxon>Chlorella</taxon>
    </lineage>
</organism>
<evidence type="ECO:0000313" key="4">
    <source>
        <dbReference type="Proteomes" id="UP000008141"/>
    </source>
</evidence>
<keyword evidence="4" id="KW-1185">Reference proteome</keyword>
<evidence type="ECO:0000256" key="1">
    <source>
        <dbReference type="SAM" id="Coils"/>
    </source>
</evidence>
<proteinExistence type="predicted"/>
<feature type="coiled-coil region" evidence="1">
    <location>
        <begin position="16"/>
        <end position="193"/>
    </location>
</feature>
<dbReference type="OrthoDB" id="10562098at2759"/>
<feature type="coiled-coil region" evidence="1">
    <location>
        <begin position="264"/>
        <end position="298"/>
    </location>
</feature>
<dbReference type="EMBL" id="GL433839">
    <property type="protein sequence ID" value="EFN57796.1"/>
    <property type="molecule type" value="Genomic_DNA"/>
</dbReference>
<evidence type="ECO:0000313" key="3">
    <source>
        <dbReference type="EMBL" id="EFN57796.1"/>
    </source>
</evidence>
<keyword evidence="1" id="KW-0175">Coiled coil</keyword>
<dbReference type="InParanoid" id="E1Z9K9"/>
<dbReference type="GeneID" id="17356904"/>
<sequence length="411" mass="44139">MSERQSADMPPPNSQNELLRKAVVSLEKKLRESTERVATLQAQVAQRQQEVAELPAVRGRLAEALATRDALDQQVEQWQRTAAQARGEVEDARRQLERTQAAVQAAEAAQQRVAEQAAQLRTGGEALQLEEARARGQAEMLAQQVQQLEAANGSLRLDNQAHAGKLKAAYEREGELLAEVAELQAQLRREQAKQRGGDFCVGSAVAPTAAAMGSSSSSGNGQSSDCPAAAASGPCSLEQMHRGLFLAAAAELTRGFTAQADRKAGELEQRLAAMCGAVERLRRQQGELRADLGEAQARCGREAEMARELLATNLLLHETVAALMERGTTARQAAVKAALSLSGEHRELLVYQKALAAELQQVASSLAVAETGKQLALLRHHAQVQGELRGVAAQLEDRVLRLTALRQAGLV</sequence>
<protein>
    <submittedName>
        <fullName evidence="3">Uncharacterized protein</fullName>
    </submittedName>
</protein>
<feature type="region of interest" description="Disordered" evidence="2">
    <location>
        <begin position="210"/>
        <end position="232"/>
    </location>
</feature>
<dbReference type="AlphaFoldDB" id="E1Z9K9"/>
<dbReference type="RefSeq" id="XP_005849898.1">
    <property type="nucleotide sequence ID" value="XM_005849836.1"/>
</dbReference>
<gene>
    <name evidence="3" type="ORF">CHLNCDRAFT_143154</name>
</gene>
<dbReference type="Proteomes" id="UP000008141">
    <property type="component" value="Unassembled WGS sequence"/>
</dbReference>